<reference evidence="4" key="1">
    <citation type="submission" date="2017-02" db="UniProtKB">
        <authorList>
            <consortium name="WormBaseParasite"/>
        </authorList>
    </citation>
    <scope>IDENTIFICATION</scope>
</reference>
<feature type="compositionally biased region" description="Low complexity" evidence="1">
    <location>
        <begin position="22"/>
        <end position="40"/>
    </location>
</feature>
<reference evidence="2 3" key="2">
    <citation type="submission" date="2018-11" db="EMBL/GenBank/DDBJ databases">
        <authorList>
            <consortium name="Pathogen Informatics"/>
        </authorList>
    </citation>
    <scope>NUCLEOTIDE SEQUENCE [LARGE SCALE GENOMIC DNA]</scope>
</reference>
<dbReference type="STRING" id="27835.A0A0N4Y8T2"/>
<sequence>MQRIHGWLDQLTLRRSRRREALSSNSSRRSVSQSVVSSCRLNHEPKSKQELRPVHVPMVSAAAAASHGTPLMAAVATKPETGSFARRRAIELIKDAKVAEILLALSGKIPDDFSDKVKEERNDRDTCK</sequence>
<evidence type="ECO:0000256" key="1">
    <source>
        <dbReference type="SAM" id="MobiDB-lite"/>
    </source>
</evidence>
<evidence type="ECO:0000313" key="2">
    <source>
        <dbReference type="EMBL" id="VDL76249.1"/>
    </source>
</evidence>
<dbReference type="Proteomes" id="UP000271162">
    <property type="component" value="Unassembled WGS sequence"/>
</dbReference>
<organism evidence="4">
    <name type="scientific">Nippostrongylus brasiliensis</name>
    <name type="common">Rat hookworm</name>
    <dbReference type="NCBI Taxonomy" id="27835"/>
    <lineage>
        <taxon>Eukaryota</taxon>
        <taxon>Metazoa</taxon>
        <taxon>Ecdysozoa</taxon>
        <taxon>Nematoda</taxon>
        <taxon>Chromadorea</taxon>
        <taxon>Rhabditida</taxon>
        <taxon>Rhabditina</taxon>
        <taxon>Rhabditomorpha</taxon>
        <taxon>Strongyloidea</taxon>
        <taxon>Heligmosomidae</taxon>
        <taxon>Nippostrongylus</taxon>
    </lineage>
</organism>
<gene>
    <name evidence="2" type="ORF">NBR_LOCUS12660</name>
</gene>
<dbReference type="WBParaSite" id="NBR_0001265901-mRNA-1">
    <property type="protein sequence ID" value="NBR_0001265901-mRNA-1"/>
    <property type="gene ID" value="NBR_0001265901"/>
</dbReference>
<proteinExistence type="predicted"/>
<dbReference type="EMBL" id="UYSL01020820">
    <property type="protein sequence ID" value="VDL76249.1"/>
    <property type="molecule type" value="Genomic_DNA"/>
</dbReference>
<protein>
    <submittedName>
        <fullName evidence="2 4">Uncharacterized protein</fullName>
    </submittedName>
</protein>
<keyword evidence="3" id="KW-1185">Reference proteome</keyword>
<accession>A0A0N4Y8T2</accession>
<evidence type="ECO:0000313" key="3">
    <source>
        <dbReference type="Proteomes" id="UP000271162"/>
    </source>
</evidence>
<evidence type="ECO:0000313" key="4">
    <source>
        <dbReference type="WBParaSite" id="NBR_0001265901-mRNA-1"/>
    </source>
</evidence>
<feature type="region of interest" description="Disordered" evidence="1">
    <location>
        <begin position="18"/>
        <end position="54"/>
    </location>
</feature>
<name>A0A0N4Y8T2_NIPBR</name>
<dbReference type="AlphaFoldDB" id="A0A0N4Y8T2"/>
<feature type="compositionally biased region" description="Basic and acidic residues" evidence="1">
    <location>
        <begin position="41"/>
        <end position="53"/>
    </location>
</feature>